<dbReference type="AlphaFoldDB" id="A0A2I1HF10"/>
<evidence type="ECO:0000313" key="2">
    <source>
        <dbReference type="EMBL" id="PKY57435.1"/>
    </source>
</evidence>
<dbReference type="Proteomes" id="UP000234323">
    <property type="component" value="Unassembled WGS sequence"/>
</dbReference>
<keyword evidence="3" id="KW-1185">Reference proteome</keyword>
<organism evidence="2 3">
    <name type="scientific">Rhizophagus irregularis</name>
    <dbReference type="NCBI Taxonomy" id="588596"/>
    <lineage>
        <taxon>Eukaryota</taxon>
        <taxon>Fungi</taxon>
        <taxon>Fungi incertae sedis</taxon>
        <taxon>Mucoromycota</taxon>
        <taxon>Glomeromycotina</taxon>
        <taxon>Glomeromycetes</taxon>
        <taxon>Glomerales</taxon>
        <taxon>Glomeraceae</taxon>
        <taxon>Rhizophagus</taxon>
    </lineage>
</organism>
<accession>A0A2I1HF10</accession>
<proteinExistence type="predicted"/>
<reference evidence="2 3" key="1">
    <citation type="submission" date="2015-10" db="EMBL/GenBank/DDBJ databases">
        <title>Genome analyses suggest a sexual origin of heterokaryosis in a supposedly ancient asexual fungus.</title>
        <authorList>
            <person name="Ropars J."/>
            <person name="Sedzielewska K."/>
            <person name="Noel J."/>
            <person name="Charron P."/>
            <person name="Farinelli L."/>
            <person name="Marton T."/>
            <person name="Kruger M."/>
            <person name="Pelin A."/>
            <person name="Brachmann A."/>
            <person name="Corradi N."/>
        </authorList>
    </citation>
    <scope>NUCLEOTIDE SEQUENCE [LARGE SCALE GENOMIC DNA]</scope>
    <source>
        <strain evidence="2 3">A4</strain>
    </source>
</reference>
<dbReference type="VEuPathDB" id="FungiDB:RhiirA1_437875"/>
<gene>
    <name evidence="2" type="ORF">RhiirA4_478494</name>
</gene>
<feature type="region of interest" description="Disordered" evidence="1">
    <location>
        <begin position="170"/>
        <end position="192"/>
    </location>
</feature>
<name>A0A2I1HF10_9GLOM</name>
<dbReference type="VEuPathDB" id="FungiDB:RhiirFUN_014801"/>
<dbReference type="EMBL" id="LLXI01002550">
    <property type="protein sequence ID" value="PKY57435.1"/>
    <property type="molecule type" value="Genomic_DNA"/>
</dbReference>
<evidence type="ECO:0000313" key="3">
    <source>
        <dbReference type="Proteomes" id="UP000234323"/>
    </source>
</evidence>
<sequence length="215" mass="24560">MNDAVAFIINETYSSSKLSKISNPKTRRIETPPLGITYTETLHARDASSILKLVHQQYFVNNRPIPIAPPDIEKEIIDYCQQQDNIEHDAIEALIGTSVKRLDTCHVAAQCLTFTTNIFHENMVKFTEKKARNVDNTVRQKKLHDPNISDDTKDLELRPNKCEVTHNFNLSSHSSSIKPKRLHPAPAPTDDGLPGSRTFKQFILINYFYIFVFVH</sequence>
<comment type="caution">
    <text evidence="2">The sequence shown here is derived from an EMBL/GenBank/DDBJ whole genome shotgun (WGS) entry which is preliminary data.</text>
</comment>
<protein>
    <submittedName>
        <fullName evidence="2">Uncharacterized protein</fullName>
    </submittedName>
</protein>
<dbReference type="VEuPathDB" id="FungiDB:FUN_012313"/>
<evidence type="ECO:0000256" key="1">
    <source>
        <dbReference type="SAM" id="MobiDB-lite"/>
    </source>
</evidence>